<dbReference type="RefSeq" id="WP_188573587.1">
    <property type="nucleotide sequence ID" value="NZ_BMFW01000043.1"/>
</dbReference>
<organism evidence="4 5">
    <name type="scientific">Arthrobacter liuii</name>
    <dbReference type="NCBI Taxonomy" id="1476996"/>
    <lineage>
        <taxon>Bacteria</taxon>
        <taxon>Bacillati</taxon>
        <taxon>Actinomycetota</taxon>
        <taxon>Actinomycetes</taxon>
        <taxon>Micrococcales</taxon>
        <taxon>Micrococcaceae</taxon>
        <taxon>Arthrobacter</taxon>
    </lineage>
</organism>
<dbReference type="Proteomes" id="UP000643279">
    <property type="component" value="Unassembled WGS sequence"/>
</dbReference>
<dbReference type="HAMAP" id="MF_02036">
    <property type="entry name" value="EgtC"/>
    <property type="match status" value="1"/>
</dbReference>
<comment type="pathway">
    <text evidence="2">Amino-acid biosynthesis; ergothioneine biosynthesis.</text>
</comment>
<dbReference type="InterPro" id="IPR026869">
    <property type="entry name" value="EgtC-like"/>
</dbReference>
<reference evidence="5" key="1">
    <citation type="journal article" date="2019" name="Int. J. Syst. Evol. Microbiol.">
        <title>The Global Catalogue of Microorganisms (GCM) 10K type strain sequencing project: providing services to taxonomists for standard genome sequencing and annotation.</title>
        <authorList>
            <consortium name="The Broad Institute Genomics Platform"/>
            <consortium name="The Broad Institute Genome Sequencing Center for Infectious Disease"/>
            <person name="Wu L."/>
            <person name="Ma J."/>
        </authorList>
    </citation>
    <scope>NUCLEOTIDE SEQUENCE [LARGE SCALE GENOMIC DNA]</scope>
    <source>
        <strain evidence="5">CGMCC 1.12778</strain>
    </source>
</reference>
<comment type="catalytic activity">
    <reaction evidence="2">
        <text>gamma-L-glutamyl-hercynylcysteine S-oxide + H2O = S-(hercyn-2-yl)-L-cysteine S-oxide + L-glutamate</text>
        <dbReference type="Rhea" id="RHEA:42684"/>
        <dbReference type="ChEBI" id="CHEBI:15377"/>
        <dbReference type="ChEBI" id="CHEBI:29985"/>
        <dbReference type="ChEBI" id="CHEBI:82703"/>
        <dbReference type="ChEBI" id="CHEBI:82706"/>
        <dbReference type="EC" id="3.5.1.118"/>
    </reaction>
</comment>
<dbReference type="PANTHER" id="PTHR43187">
    <property type="entry name" value="GLUTAMINE AMIDOTRANSFERASE DUG3-RELATED"/>
    <property type="match status" value="1"/>
</dbReference>
<comment type="function">
    <text evidence="2">Catalyzes the hydrolysis of the gamma-glutamyl amide bond of hercynyl-gamma-L-glutamyl-L-cysteine sulfoxide to produce hercynylcysteine sulfoxide, a step in the biosynthesis pathway of ergothioneine.</text>
</comment>
<keyword evidence="1 2" id="KW-0315">Glutamine amidotransferase</keyword>
<evidence type="ECO:0000313" key="5">
    <source>
        <dbReference type="Proteomes" id="UP000643279"/>
    </source>
</evidence>
<feature type="domain" description="Glutamine amidotransferase type-2" evidence="3">
    <location>
        <begin position="2"/>
        <end position="252"/>
    </location>
</feature>
<evidence type="ECO:0000259" key="3">
    <source>
        <dbReference type="PROSITE" id="PS51278"/>
    </source>
</evidence>
<dbReference type="PROSITE" id="PS51278">
    <property type="entry name" value="GATASE_TYPE_2"/>
    <property type="match status" value="1"/>
</dbReference>
<dbReference type="NCBIfam" id="TIGR03442">
    <property type="entry name" value="ergothioneine biosynthesis protein EgtC"/>
    <property type="match status" value="1"/>
</dbReference>
<dbReference type="CDD" id="cd01908">
    <property type="entry name" value="YafJ"/>
    <property type="match status" value="1"/>
</dbReference>
<dbReference type="Gene3D" id="3.60.20.10">
    <property type="entry name" value="Glutamine Phosphoribosylpyrophosphate, subunit 1, domain 1"/>
    <property type="match status" value="1"/>
</dbReference>
<dbReference type="InterPro" id="IPR017932">
    <property type="entry name" value="GATase_2_dom"/>
</dbReference>
<keyword evidence="5" id="KW-1185">Reference proteome</keyword>
<dbReference type="InterPro" id="IPR029055">
    <property type="entry name" value="Ntn_hydrolases_N"/>
</dbReference>
<evidence type="ECO:0000256" key="2">
    <source>
        <dbReference type="HAMAP-Rule" id="MF_02036"/>
    </source>
</evidence>
<dbReference type="Pfam" id="PF13230">
    <property type="entry name" value="GATase_4"/>
    <property type="match status" value="1"/>
</dbReference>
<name>A0ABQ2B0G2_9MICC</name>
<dbReference type="EC" id="3.5.1.118" evidence="2"/>
<dbReference type="GO" id="GO:0016787">
    <property type="term" value="F:hydrolase activity"/>
    <property type="evidence" value="ECO:0007669"/>
    <property type="project" value="UniProtKB-KW"/>
</dbReference>
<accession>A0ABQ2B0G2</accession>
<evidence type="ECO:0000256" key="1">
    <source>
        <dbReference type="ARBA" id="ARBA00022962"/>
    </source>
</evidence>
<dbReference type="InterPro" id="IPR032889">
    <property type="entry name" value="EgtC_Actinobacteria"/>
</dbReference>
<proteinExistence type="inferred from homology"/>
<evidence type="ECO:0000313" key="4">
    <source>
        <dbReference type="EMBL" id="GGI02218.1"/>
    </source>
</evidence>
<sequence>MCRHIAYLGKSVSLADLLIAPAFGLFRQSWAPRQQQYGTINADGFGVGWYAGDDEVPARYRRAVPIWADRSFADVARVSRSRCILAAVRSATETMAPDESAAAPFSSGPWLFSHNGRVNGWPGSVEHLAASLPASRLLEMEAPVDSALLWALVLDLLERGEEPGNALGQAAADASAAAGGRYNFLLTDGHQIAATACGDTLFWRAGPDGVAVASEPLDDGPGWHSVPANTILTAAGGEVALRPLPAPRKDSA</sequence>
<protein>
    <recommendedName>
        <fullName evidence="2">Gamma-glutamyl-hercynylcysteine sulfoxide hydrolase</fullName>
        <ecNumber evidence="2">3.5.1.118</ecNumber>
    </recommendedName>
    <alternativeName>
        <fullName evidence="2">Gamma-glutamyl hercynylcysteine S-oxide hydrolase</fullName>
    </alternativeName>
</protein>
<comment type="caution">
    <text evidence="4">The sequence shown here is derived from an EMBL/GenBank/DDBJ whole genome shotgun (WGS) entry which is preliminary data.</text>
</comment>
<keyword evidence="2 4" id="KW-0378">Hydrolase</keyword>
<dbReference type="EMBL" id="BMFW01000043">
    <property type="protein sequence ID" value="GGI02218.1"/>
    <property type="molecule type" value="Genomic_DNA"/>
</dbReference>
<dbReference type="PANTHER" id="PTHR43187:SF2">
    <property type="entry name" value="GAMMA-GLUTAMYL-HERCYNYLCYSTEINE SULFOXIDE HYDROLASE"/>
    <property type="match status" value="1"/>
</dbReference>
<dbReference type="InterPro" id="IPR052373">
    <property type="entry name" value="Gamma-glu_amide_hydrolase"/>
</dbReference>
<gene>
    <name evidence="2 4" type="primary">egtC</name>
    <name evidence="4" type="ORF">GCM10007170_43430</name>
</gene>
<dbReference type="InterPro" id="IPR017808">
    <property type="entry name" value="EgtC"/>
</dbReference>
<dbReference type="SUPFAM" id="SSF56235">
    <property type="entry name" value="N-terminal nucleophile aminohydrolases (Ntn hydrolases)"/>
    <property type="match status" value="1"/>
</dbReference>